<accession>A0A815SNR4</accession>
<reference evidence="1" key="1">
    <citation type="submission" date="2021-02" db="EMBL/GenBank/DDBJ databases">
        <authorList>
            <person name="Nowell W R."/>
        </authorList>
    </citation>
    <scope>NUCLEOTIDE SEQUENCE</scope>
</reference>
<protein>
    <submittedName>
        <fullName evidence="1">Uncharacterized protein</fullName>
    </submittedName>
</protein>
<gene>
    <name evidence="1" type="ORF">ZHD862_LOCUS37225</name>
</gene>
<dbReference type="Proteomes" id="UP000663864">
    <property type="component" value="Unassembled WGS sequence"/>
</dbReference>
<sequence>MTDLKSFHFYTQFNKEPLDVESFLSTFQTQFWIDHHWTFGIYETYLYTIPYHFNNLKGFIDFDRIKSNNLEILNSPKAWSHVKSMDFSDSSNFNLNIIKQLKSKMPNLTSIFFTYRMVDDLSTNNNETNQIDITLDSVTTVRCEISNLQSIKR</sequence>
<comment type="caution">
    <text evidence="1">The sequence shown here is derived from an EMBL/GenBank/DDBJ whole genome shotgun (WGS) entry which is preliminary data.</text>
</comment>
<dbReference type="AlphaFoldDB" id="A0A815SNR4"/>
<evidence type="ECO:0000313" key="1">
    <source>
        <dbReference type="EMBL" id="CAF1495878.1"/>
    </source>
</evidence>
<dbReference type="EMBL" id="CAJNOT010006769">
    <property type="protein sequence ID" value="CAF1495878.1"/>
    <property type="molecule type" value="Genomic_DNA"/>
</dbReference>
<name>A0A815SNR4_9BILA</name>
<organism evidence="1 2">
    <name type="scientific">Rotaria sordida</name>
    <dbReference type="NCBI Taxonomy" id="392033"/>
    <lineage>
        <taxon>Eukaryota</taxon>
        <taxon>Metazoa</taxon>
        <taxon>Spiralia</taxon>
        <taxon>Gnathifera</taxon>
        <taxon>Rotifera</taxon>
        <taxon>Eurotatoria</taxon>
        <taxon>Bdelloidea</taxon>
        <taxon>Philodinida</taxon>
        <taxon>Philodinidae</taxon>
        <taxon>Rotaria</taxon>
    </lineage>
</organism>
<evidence type="ECO:0000313" key="2">
    <source>
        <dbReference type="Proteomes" id="UP000663864"/>
    </source>
</evidence>
<proteinExistence type="predicted"/>
<feature type="non-terminal residue" evidence="1">
    <location>
        <position position="153"/>
    </location>
</feature>